<dbReference type="PRINTS" id="PR01231">
    <property type="entry name" value="HCO3TRNSPORT"/>
</dbReference>
<dbReference type="InterPro" id="IPR011531">
    <property type="entry name" value="HCO3_transpt-like_TM_dom"/>
</dbReference>
<dbReference type="OrthoDB" id="1735926at2759"/>
<dbReference type="GO" id="GO:0016323">
    <property type="term" value="C:basolateral plasma membrane"/>
    <property type="evidence" value="ECO:0007669"/>
    <property type="project" value="UniProtKB-SubCell"/>
</dbReference>
<dbReference type="PANTHER" id="PTHR11453">
    <property type="entry name" value="ANION EXCHANGE PROTEIN"/>
    <property type="match status" value="1"/>
</dbReference>
<dbReference type="Gene3D" id="3.40.930.10">
    <property type="entry name" value="Mannitol-specific EII, Chain A"/>
    <property type="match status" value="1"/>
</dbReference>
<keyword evidence="5 9" id="KW-0812">Transmembrane</keyword>
<sequence length="830" mass="91919">RWIKFEEKVEDGGERWSVPHVPALTLHSLFQLRTCLQKGTVLLDLDAATFKEIIDKALSGYPEEEELQPALRERLAALLLLQPRHQPTKSLLQVLTELCLFPCRGRSRGCPAGNPSIATGPGQSEPGDQLSKTPLREQMRNRFRKKVPPGAEAAHVAVGEVEFLEKPFTAFIRLRHGVSLGSLAEVALPSRFLFILLGPPKVKVYHEVGRAMATLLMDELFQRVAWQADHREDLITGMEMFLDELIVLPPGKWDPSARIPPPSSLPSSCRRTPVDPPDQQSQGNGDMAAAGEELERTGRLFGGLLQDIRRKAPWYGSDFSDALHPQCLSAVLYIYLATVTNAITFGGMLGDATANMQGVLESFLGTAFAGFIFCLFAGQPLTILSSTGPVLVFERLLFSFSQDHSLDYLEFRLWIGLWVAFFGVVLVATEASHLVRYFTRFTEEGFCALISLIFIYDSLKKMLSLADAFPINWQYRLDNVTSYSCTCNLSSPAPQGMTHCCPCPWPPHRYSPCSQAVGLSRTQCLDRGGHLLGTSCQYVPDVTLISFLLFGGTFLSCTALKHFRSSRYFPAGVRKLVSDFAVILAILASCAIDAVLGLETPKLLVPSELKPTNPARGWIIFPFGANPWWVCLVSAVPAVLVTILIFMDQQITAVILNRREYKLQKGAGFHLDLLCVSLLMVVTSVTGLPWYVSATVISLAHMESLRKESETSAPGEQPKFLGIREQRLTGLVIFVLMGVSVFMAPVLKHIPMPVLYGVFLHMGVAALNSIQLLDRARLLLIPAKHQPDLAYLRHVPLRRVHLFTVTQLLCLALLWVLKSTTAAIIFPVMV</sequence>
<feature type="transmembrane region" description="Helical" evidence="9">
    <location>
        <begin position="800"/>
        <end position="817"/>
    </location>
</feature>
<gene>
    <name evidence="13" type="primary">Slc4a4_0</name>
    <name evidence="13" type="ORF">CAMPRO_R01141</name>
</gene>
<comment type="caution">
    <text evidence="9">Lacks conserved residue(s) required for the propagation of feature annotation.</text>
</comment>
<evidence type="ECO:0000256" key="8">
    <source>
        <dbReference type="ARBA" id="ARBA00023136"/>
    </source>
</evidence>
<feature type="transmembrane region" description="Helical" evidence="9">
    <location>
        <begin position="667"/>
        <end position="692"/>
    </location>
</feature>
<keyword evidence="4" id="KW-1003">Cell membrane</keyword>
<accession>A0A851MBM3</accession>
<evidence type="ECO:0000256" key="7">
    <source>
        <dbReference type="ARBA" id="ARBA00023065"/>
    </source>
</evidence>
<dbReference type="Pfam" id="PF07565">
    <property type="entry name" value="Band_3_cyto"/>
    <property type="match status" value="1"/>
</dbReference>
<feature type="transmembrane region" description="Helical" evidence="9">
    <location>
        <begin position="754"/>
        <end position="773"/>
    </location>
</feature>
<evidence type="ECO:0000256" key="10">
    <source>
        <dbReference type="SAM" id="MobiDB-lite"/>
    </source>
</evidence>
<organism evidence="13 14">
    <name type="scientific">Campylorhamphus procurvoides</name>
    <dbReference type="NCBI Taxonomy" id="190295"/>
    <lineage>
        <taxon>Eukaryota</taxon>
        <taxon>Metazoa</taxon>
        <taxon>Chordata</taxon>
        <taxon>Craniata</taxon>
        <taxon>Vertebrata</taxon>
        <taxon>Euteleostomi</taxon>
        <taxon>Archelosauria</taxon>
        <taxon>Archosauria</taxon>
        <taxon>Dinosauria</taxon>
        <taxon>Saurischia</taxon>
        <taxon>Theropoda</taxon>
        <taxon>Coelurosauria</taxon>
        <taxon>Aves</taxon>
        <taxon>Neognathae</taxon>
        <taxon>Neoaves</taxon>
        <taxon>Telluraves</taxon>
        <taxon>Australaves</taxon>
        <taxon>Passeriformes</taxon>
        <taxon>Dendrocolaptidae</taxon>
        <taxon>Campylorhamphus</taxon>
    </lineage>
</organism>
<protein>
    <recommendedName>
        <fullName evidence="9">Anion exchange protein</fullName>
    </recommendedName>
</protein>
<dbReference type="InterPro" id="IPR013769">
    <property type="entry name" value="Band3_cytoplasmic_dom"/>
</dbReference>
<feature type="region of interest" description="Disordered" evidence="10">
    <location>
        <begin position="112"/>
        <end position="135"/>
    </location>
</feature>
<evidence type="ECO:0000256" key="2">
    <source>
        <dbReference type="ARBA" id="ARBA00010993"/>
    </source>
</evidence>
<keyword evidence="3 9" id="KW-0813">Transport</keyword>
<dbReference type="FunFam" id="1.10.287.570:FF:000001">
    <property type="entry name" value="Anion exchange protein"/>
    <property type="match status" value="1"/>
</dbReference>
<dbReference type="PANTHER" id="PTHR11453:SF52">
    <property type="entry name" value="ANION EXCHANGE PROTEIN 4"/>
    <property type="match status" value="1"/>
</dbReference>
<feature type="non-terminal residue" evidence="13">
    <location>
        <position position="1"/>
    </location>
</feature>
<dbReference type="PRINTS" id="PR01232">
    <property type="entry name" value="NAHCO3TRSPRT"/>
</dbReference>
<evidence type="ECO:0000256" key="1">
    <source>
        <dbReference type="ARBA" id="ARBA00004554"/>
    </source>
</evidence>
<feature type="transmembrane region" description="Helical" evidence="9">
    <location>
        <begin position="411"/>
        <end position="429"/>
    </location>
</feature>
<dbReference type="InterPro" id="IPR003024">
    <property type="entry name" value="Na/HCO3_transpt"/>
</dbReference>
<dbReference type="NCBIfam" id="TIGR00834">
    <property type="entry name" value="ae"/>
    <property type="match status" value="1"/>
</dbReference>
<feature type="transmembrane region" description="Helical" evidence="9">
    <location>
        <begin position="580"/>
        <end position="598"/>
    </location>
</feature>
<dbReference type="EMBL" id="WBMV01000861">
    <property type="protein sequence ID" value="NXC24895.1"/>
    <property type="molecule type" value="Genomic_DNA"/>
</dbReference>
<feature type="domain" description="Band 3 cytoplasmic" evidence="12">
    <location>
        <begin position="1"/>
        <end position="255"/>
    </location>
</feature>
<comment type="similarity">
    <text evidence="2 9">Belongs to the anion exchanger (TC 2.A.31) family.</text>
</comment>
<keyword evidence="7 9" id="KW-0406">Ion transport</keyword>
<evidence type="ECO:0000256" key="5">
    <source>
        <dbReference type="ARBA" id="ARBA00022692"/>
    </source>
</evidence>
<comment type="caution">
    <text evidence="13">The sequence shown here is derived from an EMBL/GenBank/DDBJ whole genome shotgun (WGS) entry which is preliminary data.</text>
</comment>
<feature type="domain" description="Bicarbonate transporter-like transmembrane" evidence="11">
    <location>
        <begin position="299"/>
        <end position="830"/>
    </location>
</feature>
<dbReference type="InterPro" id="IPR003020">
    <property type="entry name" value="HCO3_transpt_euk"/>
</dbReference>
<evidence type="ECO:0000256" key="6">
    <source>
        <dbReference type="ARBA" id="ARBA00022989"/>
    </source>
</evidence>
<comment type="subcellular location">
    <subcellularLocation>
        <location evidence="1">Basolateral cell membrane</location>
        <topology evidence="1">Multi-pass membrane protein</topology>
    </subcellularLocation>
    <subcellularLocation>
        <location evidence="9">Membrane</location>
        <topology evidence="9">Multi-pass membrane protein</topology>
    </subcellularLocation>
</comment>
<dbReference type="GO" id="GO:0008509">
    <property type="term" value="F:monoatomic anion transmembrane transporter activity"/>
    <property type="evidence" value="ECO:0007669"/>
    <property type="project" value="InterPro"/>
</dbReference>
<evidence type="ECO:0000256" key="4">
    <source>
        <dbReference type="ARBA" id="ARBA00022475"/>
    </source>
</evidence>
<keyword evidence="8 9" id="KW-0472">Membrane</keyword>
<evidence type="ECO:0000259" key="12">
    <source>
        <dbReference type="Pfam" id="PF07565"/>
    </source>
</evidence>
<evidence type="ECO:0000256" key="9">
    <source>
        <dbReference type="RuleBase" id="RU362035"/>
    </source>
</evidence>
<dbReference type="GO" id="GO:0005452">
    <property type="term" value="F:solute:inorganic anion antiporter activity"/>
    <property type="evidence" value="ECO:0007669"/>
    <property type="project" value="InterPro"/>
</dbReference>
<evidence type="ECO:0000259" key="11">
    <source>
        <dbReference type="Pfam" id="PF00955"/>
    </source>
</evidence>
<keyword evidence="6 9" id="KW-1133">Transmembrane helix</keyword>
<feature type="transmembrane region" description="Helical" evidence="9">
    <location>
        <begin position="728"/>
        <end position="747"/>
    </location>
</feature>
<evidence type="ECO:0000313" key="13">
    <source>
        <dbReference type="EMBL" id="NXC24895.1"/>
    </source>
</evidence>
<dbReference type="SUPFAM" id="SSF55804">
    <property type="entry name" value="Phoshotransferase/anion transport protein"/>
    <property type="match status" value="1"/>
</dbReference>
<feature type="region of interest" description="Disordered" evidence="10">
    <location>
        <begin position="257"/>
        <end position="286"/>
    </location>
</feature>
<dbReference type="Proteomes" id="UP000614027">
    <property type="component" value="Unassembled WGS sequence"/>
</dbReference>
<dbReference type="Pfam" id="PF00955">
    <property type="entry name" value="HCO3_cotransp"/>
    <property type="match status" value="1"/>
</dbReference>
<feature type="non-terminal residue" evidence="13">
    <location>
        <position position="830"/>
    </location>
</feature>
<evidence type="ECO:0000256" key="3">
    <source>
        <dbReference type="ARBA" id="ARBA00022448"/>
    </source>
</evidence>
<feature type="transmembrane region" description="Helical" evidence="9">
    <location>
        <begin position="618"/>
        <end position="646"/>
    </location>
</feature>
<dbReference type="GO" id="GO:0008510">
    <property type="term" value="F:sodium:bicarbonate symporter activity"/>
    <property type="evidence" value="ECO:0007669"/>
    <property type="project" value="TreeGrafter"/>
</dbReference>
<feature type="transmembrane region" description="Helical" evidence="9">
    <location>
        <begin position="362"/>
        <end position="391"/>
    </location>
</feature>
<keyword evidence="14" id="KW-1185">Reference proteome</keyword>
<dbReference type="Gene3D" id="1.10.287.570">
    <property type="entry name" value="Helical hairpin bin"/>
    <property type="match status" value="1"/>
</dbReference>
<evidence type="ECO:0000313" key="14">
    <source>
        <dbReference type="Proteomes" id="UP000614027"/>
    </source>
</evidence>
<dbReference type="AlphaFoldDB" id="A0A851MBM3"/>
<proteinExistence type="inferred from homology"/>
<reference evidence="13" key="1">
    <citation type="submission" date="2019-09" db="EMBL/GenBank/DDBJ databases">
        <title>Bird 10,000 Genomes (B10K) Project - Family phase.</title>
        <authorList>
            <person name="Zhang G."/>
        </authorList>
    </citation>
    <scope>NUCLEOTIDE SEQUENCE</scope>
    <source>
        <strain evidence="13">B10K-DU-001-09</strain>
        <tissue evidence="13">Muscle</tissue>
    </source>
</reference>
<feature type="transmembrane region" description="Helical" evidence="9">
    <location>
        <begin position="330"/>
        <end position="350"/>
    </location>
</feature>
<dbReference type="InterPro" id="IPR016152">
    <property type="entry name" value="PTrfase/Anion_transptr"/>
</dbReference>
<name>A0A851MBM3_9DEND</name>
<dbReference type="GO" id="GO:0051453">
    <property type="term" value="P:regulation of intracellular pH"/>
    <property type="evidence" value="ECO:0007669"/>
    <property type="project" value="TreeGrafter"/>
</dbReference>